<dbReference type="InterPro" id="IPR001867">
    <property type="entry name" value="OmpR/PhoB-type_DNA-bd"/>
</dbReference>
<dbReference type="SUPFAM" id="SSF52172">
    <property type="entry name" value="CheY-like"/>
    <property type="match status" value="1"/>
</dbReference>
<dbReference type="FunFam" id="1.10.10.10:FF:000018">
    <property type="entry name" value="DNA-binding response regulator ResD"/>
    <property type="match status" value="1"/>
</dbReference>
<dbReference type="PROSITE" id="PS50110">
    <property type="entry name" value="RESPONSE_REGULATORY"/>
    <property type="match status" value="1"/>
</dbReference>
<dbReference type="InterPro" id="IPR016032">
    <property type="entry name" value="Sig_transdc_resp-reg_C-effctor"/>
</dbReference>
<dbReference type="Gene3D" id="6.10.250.690">
    <property type="match status" value="1"/>
</dbReference>
<evidence type="ECO:0000259" key="10">
    <source>
        <dbReference type="PROSITE" id="PS50110"/>
    </source>
</evidence>
<evidence type="ECO:0000256" key="2">
    <source>
        <dbReference type="ARBA" id="ARBA00022553"/>
    </source>
</evidence>
<dbReference type="InterPro" id="IPR001789">
    <property type="entry name" value="Sig_transdc_resp-reg_receiver"/>
</dbReference>
<comment type="function">
    <text evidence="7">May play the central regulatory role in sporulation. It may be an element of the effector pathway responsible for the activation of sporulation genes in response to nutritional stress. Spo0A may act in concert with spo0H (a sigma factor) to control the expression of some genes that are critical to the sporulation process.</text>
</comment>
<dbReference type="OrthoDB" id="9790454at2"/>
<dbReference type="GO" id="GO:0032993">
    <property type="term" value="C:protein-DNA complex"/>
    <property type="evidence" value="ECO:0007669"/>
    <property type="project" value="TreeGrafter"/>
</dbReference>
<dbReference type="RefSeq" id="WP_091351600.1">
    <property type="nucleotide sequence ID" value="NZ_FOIF01000092.1"/>
</dbReference>
<evidence type="ECO:0000313" key="13">
    <source>
        <dbReference type="Proteomes" id="UP000243819"/>
    </source>
</evidence>
<dbReference type="PANTHER" id="PTHR48111">
    <property type="entry name" value="REGULATOR OF RPOS"/>
    <property type="match status" value="1"/>
</dbReference>
<dbReference type="FunFam" id="3.40.50.2300:FF:000001">
    <property type="entry name" value="DNA-binding response regulator PhoB"/>
    <property type="match status" value="1"/>
</dbReference>
<keyword evidence="13" id="KW-1185">Reference proteome</keyword>
<evidence type="ECO:0000256" key="9">
    <source>
        <dbReference type="PROSITE-ProRule" id="PRU01091"/>
    </source>
</evidence>
<dbReference type="PANTHER" id="PTHR48111:SF40">
    <property type="entry name" value="PHOSPHATE REGULON TRANSCRIPTIONAL REGULATORY PROTEIN PHOB"/>
    <property type="match status" value="1"/>
</dbReference>
<keyword evidence="5 9" id="KW-0238">DNA-binding</keyword>
<evidence type="ECO:0000256" key="5">
    <source>
        <dbReference type="ARBA" id="ARBA00023125"/>
    </source>
</evidence>
<dbReference type="GO" id="GO:0000976">
    <property type="term" value="F:transcription cis-regulatory region binding"/>
    <property type="evidence" value="ECO:0007669"/>
    <property type="project" value="TreeGrafter"/>
</dbReference>
<dbReference type="CDD" id="cd00383">
    <property type="entry name" value="trans_reg_C"/>
    <property type="match status" value="1"/>
</dbReference>
<evidence type="ECO:0000256" key="3">
    <source>
        <dbReference type="ARBA" id="ARBA00023012"/>
    </source>
</evidence>
<dbReference type="SMART" id="SM00448">
    <property type="entry name" value="REC"/>
    <property type="match status" value="1"/>
</dbReference>
<dbReference type="Proteomes" id="UP000243819">
    <property type="component" value="Unassembled WGS sequence"/>
</dbReference>
<dbReference type="InterPro" id="IPR011006">
    <property type="entry name" value="CheY-like_superfamily"/>
</dbReference>
<evidence type="ECO:0000313" key="12">
    <source>
        <dbReference type="EMBL" id="SET22857.1"/>
    </source>
</evidence>
<reference evidence="13" key="1">
    <citation type="submission" date="2016-10" db="EMBL/GenBank/DDBJ databases">
        <authorList>
            <person name="Varghese N."/>
            <person name="Submissions S."/>
        </authorList>
    </citation>
    <scope>NUCLEOTIDE SEQUENCE [LARGE SCALE GENOMIC DNA]</scope>
    <source>
        <strain evidence="13">DSM 13577</strain>
    </source>
</reference>
<sequence length="236" mass="27023">MYKILIVEDENAILELIKFNVKKEGYDVVEARDGNSALGYLKENKVDLVILDLMLPGIDGIEICKHIRQMYGFSVYVIMLTAKGEEIDKIVGLEVGADDYMTKPFSPRELLARIKAAFRRNMDKGYGEKKFIVKGDLKIDKDQYYCEYKGVPLDLTPKQFSLLLYLVENAGKVCTREELLSKVWGYDYLGDSRTVDVHIRQLRQSLSDIDDNNIPIQTLRGVGYRYRSDSSGINKK</sequence>
<dbReference type="Pfam" id="PF00486">
    <property type="entry name" value="Trans_reg_C"/>
    <property type="match status" value="1"/>
</dbReference>
<dbReference type="Pfam" id="PF00072">
    <property type="entry name" value="Response_reg"/>
    <property type="match status" value="1"/>
</dbReference>
<dbReference type="STRING" id="1120990.SAMN03080614_10922"/>
<dbReference type="InterPro" id="IPR036388">
    <property type="entry name" value="WH-like_DNA-bd_sf"/>
</dbReference>
<evidence type="ECO:0000256" key="1">
    <source>
        <dbReference type="ARBA" id="ARBA00018672"/>
    </source>
</evidence>
<organism evidence="12 13">
    <name type="scientific">Anaerobranca gottschalkii DSM 13577</name>
    <dbReference type="NCBI Taxonomy" id="1120990"/>
    <lineage>
        <taxon>Bacteria</taxon>
        <taxon>Bacillati</taxon>
        <taxon>Bacillota</taxon>
        <taxon>Clostridia</taxon>
        <taxon>Eubacteriales</taxon>
        <taxon>Proteinivoracaceae</taxon>
        <taxon>Anaerobranca</taxon>
    </lineage>
</organism>
<proteinExistence type="predicted"/>
<evidence type="ECO:0000256" key="6">
    <source>
        <dbReference type="ARBA" id="ARBA00023163"/>
    </source>
</evidence>
<dbReference type="Gene3D" id="1.10.10.10">
    <property type="entry name" value="Winged helix-like DNA-binding domain superfamily/Winged helix DNA-binding domain"/>
    <property type="match status" value="1"/>
</dbReference>
<dbReference type="SMART" id="SM00862">
    <property type="entry name" value="Trans_reg_C"/>
    <property type="match status" value="1"/>
</dbReference>
<keyword evidence="6" id="KW-0804">Transcription</keyword>
<keyword evidence="4" id="KW-0805">Transcription regulation</keyword>
<keyword evidence="2 8" id="KW-0597">Phosphoprotein</keyword>
<protein>
    <recommendedName>
        <fullName evidence="1">Stage 0 sporulation protein A homolog</fullName>
    </recommendedName>
</protein>
<feature type="modified residue" description="4-aspartylphosphate" evidence="8">
    <location>
        <position position="52"/>
    </location>
</feature>
<gene>
    <name evidence="12" type="ORF">SAMN03080614_10922</name>
</gene>
<dbReference type="PROSITE" id="PS51755">
    <property type="entry name" value="OMPR_PHOB"/>
    <property type="match status" value="1"/>
</dbReference>
<keyword evidence="3" id="KW-0902">Two-component regulatory system</keyword>
<dbReference type="InterPro" id="IPR039420">
    <property type="entry name" value="WalR-like"/>
</dbReference>
<dbReference type="GO" id="GO:0006355">
    <property type="term" value="P:regulation of DNA-templated transcription"/>
    <property type="evidence" value="ECO:0007669"/>
    <property type="project" value="InterPro"/>
</dbReference>
<feature type="DNA-binding region" description="OmpR/PhoB-type" evidence="9">
    <location>
        <begin position="129"/>
        <end position="228"/>
    </location>
</feature>
<feature type="domain" description="Response regulatory" evidence="10">
    <location>
        <begin position="3"/>
        <end position="118"/>
    </location>
</feature>
<dbReference type="GO" id="GO:0005829">
    <property type="term" value="C:cytosol"/>
    <property type="evidence" value="ECO:0007669"/>
    <property type="project" value="TreeGrafter"/>
</dbReference>
<dbReference type="GO" id="GO:0000156">
    <property type="term" value="F:phosphorelay response regulator activity"/>
    <property type="evidence" value="ECO:0007669"/>
    <property type="project" value="TreeGrafter"/>
</dbReference>
<dbReference type="EMBL" id="FOIF01000092">
    <property type="protein sequence ID" value="SET22857.1"/>
    <property type="molecule type" value="Genomic_DNA"/>
</dbReference>
<evidence type="ECO:0000256" key="4">
    <source>
        <dbReference type="ARBA" id="ARBA00023015"/>
    </source>
</evidence>
<evidence type="ECO:0000256" key="7">
    <source>
        <dbReference type="ARBA" id="ARBA00024867"/>
    </source>
</evidence>
<evidence type="ECO:0000256" key="8">
    <source>
        <dbReference type="PROSITE-ProRule" id="PRU00169"/>
    </source>
</evidence>
<feature type="domain" description="OmpR/PhoB-type" evidence="11">
    <location>
        <begin position="129"/>
        <end position="228"/>
    </location>
</feature>
<name>A0A1I0CT15_9FIRM</name>
<accession>A0A1I0CT15</accession>
<dbReference type="SUPFAM" id="SSF46894">
    <property type="entry name" value="C-terminal effector domain of the bipartite response regulators"/>
    <property type="match status" value="1"/>
</dbReference>
<dbReference type="AlphaFoldDB" id="A0A1I0CT15"/>
<evidence type="ECO:0000259" key="11">
    <source>
        <dbReference type="PROSITE" id="PS51755"/>
    </source>
</evidence>
<dbReference type="Gene3D" id="3.40.50.2300">
    <property type="match status" value="1"/>
</dbReference>